<dbReference type="Gene3D" id="1.10.287.110">
    <property type="entry name" value="DnaJ domain"/>
    <property type="match status" value="1"/>
</dbReference>
<protein>
    <submittedName>
        <fullName evidence="1">DnaJ chaperone protein</fullName>
    </submittedName>
</protein>
<dbReference type="InterPro" id="IPR036869">
    <property type="entry name" value="J_dom_sf"/>
</dbReference>
<accession>A0A7D3QUQ7</accession>
<dbReference type="Proteomes" id="UP001162001">
    <property type="component" value="Segment"/>
</dbReference>
<proteinExistence type="predicted"/>
<name>A0A7D3QUQ7_9VIRU</name>
<keyword evidence="2" id="KW-1185">Reference proteome</keyword>
<sequence length="196" mass="23643">MDNIYLKHLIEKIKLKECEYNTIKSVLEQYNGVIQETLNNIFLDTNITPEEIFTNCIYQEKETIIKEHDEFYDTLYRNLALKTHPDKTENNNNDFVKIKEAYENKDVLTLIYYGDKYKLLDHNNINTNLFIMILEKRLYEMKNKIKTIKNGIHYRILIGNKNEMISIIKETIKYKQETMELKQKNEKLKKEIYNNT</sequence>
<dbReference type="EMBL" id="MT418680">
    <property type="protein sequence ID" value="QKF93764.1"/>
    <property type="molecule type" value="Genomic_DNA"/>
</dbReference>
<dbReference type="SUPFAM" id="SSF46565">
    <property type="entry name" value="Chaperone J-domain"/>
    <property type="match status" value="1"/>
</dbReference>
<gene>
    <name evidence="1" type="ORF">Fadolivirus_1_306</name>
</gene>
<evidence type="ECO:0000313" key="2">
    <source>
        <dbReference type="Proteomes" id="UP001162001"/>
    </source>
</evidence>
<organism evidence="1 2">
    <name type="scientific">Fadolivirus FV1/VV64</name>
    <dbReference type="NCBI Taxonomy" id="3070911"/>
    <lineage>
        <taxon>Viruses</taxon>
        <taxon>Varidnaviria</taxon>
        <taxon>Bamfordvirae</taxon>
        <taxon>Nucleocytoviricota</taxon>
        <taxon>Megaviricetes</taxon>
        <taxon>Imitervirales</taxon>
        <taxon>Mimiviridae</taxon>
        <taxon>Klosneuvirinae</taxon>
        <taxon>Fadolivirus</taxon>
        <taxon>Fadolivirus algeromassiliense</taxon>
    </lineage>
</organism>
<evidence type="ECO:0000313" key="1">
    <source>
        <dbReference type="EMBL" id="QKF93764.1"/>
    </source>
</evidence>
<reference evidence="1 2" key="1">
    <citation type="submission" date="2020-04" db="EMBL/GenBank/DDBJ databases">
        <title>Advantages and limits of metagenomic assembly and binning of a giant virus.</title>
        <authorList>
            <person name="Schulz F."/>
            <person name="Andreani J."/>
            <person name="Francis R."/>
            <person name="Boudjemaa H."/>
            <person name="Bou Khalil J.Y."/>
            <person name="Lee J."/>
            <person name="La Scola B."/>
            <person name="Woyke T."/>
        </authorList>
    </citation>
    <scope>NUCLEOTIDE SEQUENCE [LARGE SCALE GENOMIC DNA]</scope>
    <source>
        <strain evidence="1 2">FV1/VV64</strain>
    </source>
</reference>